<keyword evidence="4" id="KW-1185">Reference proteome</keyword>
<accession>A0ABT7JGD0</accession>
<evidence type="ECO:0000313" key="4">
    <source>
        <dbReference type="Proteomes" id="UP001302059"/>
    </source>
</evidence>
<feature type="transmembrane region" description="Helical" evidence="2">
    <location>
        <begin position="79"/>
        <end position="97"/>
    </location>
</feature>
<keyword evidence="2" id="KW-0472">Membrane</keyword>
<keyword evidence="2" id="KW-1133">Transmembrane helix</keyword>
<protein>
    <recommendedName>
        <fullName evidence="5">Multidrug transporter</fullName>
    </recommendedName>
</protein>
<feature type="transmembrane region" description="Helical" evidence="2">
    <location>
        <begin position="150"/>
        <end position="169"/>
    </location>
</feature>
<feature type="transmembrane region" description="Helical" evidence="2">
    <location>
        <begin position="109"/>
        <end position="130"/>
    </location>
</feature>
<evidence type="ECO:0000313" key="3">
    <source>
        <dbReference type="EMBL" id="MDL2343565.1"/>
    </source>
</evidence>
<evidence type="ECO:0000256" key="2">
    <source>
        <dbReference type="SAM" id="Phobius"/>
    </source>
</evidence>
<evidence type="ECO:0000256" key="1">
    <source>
        <dbReference type="SAM" id="MobiDB-lite"/>
    </source>
</evidence>
<evidence type="ECO:0008006" key="5">
    <source>
        <dbReference type="Google" id="ProtNLM"/>
    </source>
</evidence>
<feature type="transmembrane region" description="Helical" evidence="2">
    <location>
        <begin position="181"/>
        <end position="200"/>
    </location>
</feature>
<feature type="region of interest" description="Disordered" evidence="1">
    <location>
        <begin position="1"/>
        <end position="20"/>
    </location>
</feature>
<dbReference type="Proteomes" id="UP001302059">
    <property type="component" value="Unassembled WGS sequence"/>
</dbReference>
<organism evidence="3 4">
    <name type="scientific">Deinococcus rhizophilus</name>
    <dbReference type="NCBI Taxonomy" id="3049544"/>
    <lineage>
        <taxon>Bacteria</taxon>
        <taxon>Thermotogati</taxon>
        <taxon>Deinococcota</taxon>
        <taxon>Deinococci</taxon>
        <taxon>Deinococcales</taxon>
        <taxon>Deinococcaceae</taxon>
        <taxon>Deinococcus</taxon>
    </lineage>
</organism>
<gene>
    <name evidence="3" type="ORF">QOL99_05305</name>
</gene>
<proteinExistence type="predicted"/>
<sequence length="265" mass="28245">MIGRSDHLPTAPRPGDAVPPASEEVEVRIPARPLVFALALGVVLVIAAGLLGQLGPLLIPGFFHPEFSAGTNLYGEYNVPSAYNALLFLLATLLLWLTGRVARRRGDPFARTWTGLAGLSLFLTLDEYFALHDKLGAPIRELLGVGGVLYYAWVIPYGLLVLVVALLLVRFLRHLPPGLRTALLLAGGLYVMGALGLELFEARIEAGAGEAGLDRAAQVSMALLIGAEELLEMSALVLLIAALLGHLRRTAPGLALRLRLSGPDQ</sequence>
<comment type="caution">
    <text evidence="3">The sequence shown here is derived from an EMBL/GenBank/DDBJ whole genome shotgun (WGS) entry which is preliminary data.</text>
</comment>
<keyword evidence="2" id="KW-0812">Transmembrane</keyword>
<feature type="transmembrane region" description="Helical" evidence="2">
    <location>
        <begin position="220"/>
        <end position="244"/>
    </location>
</feature>
<feature type="transmembrane region" description="Helical" evidence="2">
    <location>
        <begin position="34"/>
        <end position="59"/>
    </location>
</feature>
<dbReference type="RefSeq" id="WP_285522063.1">
    <property type="nucleotide sequence ID" value="NZ_JASNGB010000029.1"/>
</dbReference>
<dbReference type="EMBL" id="JASNGB010000029">
    <property type="protein sequence ID" value="MDL2343565.1"/>
    <property type="molecule type" value="Genomic_DNA"/>
</dbReference>
<reference evidence="3 4" key="1">
    <citation type="submission" date="2023-05" db="EMBL/GenBank/DDBJ databases">
        <authorList>
            <person name="Gao F."/>
        </authorList>
    </citation>
    <scope>NUCLEOTIDE SEQUENCE [LARGE SCALE GENOMIC DNA]</scope>
    <source>
        <strain evidence="3 4">MIMF12</strain>
    </source>
</reference>
<name>A0ABT7JGD0_9DEIO</name>